<evidence type="ECO:0000313" key="2">
    <source>
        <dbReference type="Proteomes" id="UP000009038"/>
    </source>
</evidence>
<evidence type="ECO:0000313" key="1">
    <source>
        <dbReference type="EMBL" id="EHA27362.1"/>
    </source>
</evidence>
<dbReference type="HOGENOM" id="CLU_1992126_0_0_1"/>
<comment type="caution">
    <text evidence="1">The sequence shown here is derived from an EMBL/GenBank/DDBJ whole genome shotgun (WGS) entry which is preliminary data.</text>
</comment>
<protein>
    <submittedName>
        <fullName evidence="1">Uncharacterized protein</fullName>
    </submittedName>
</protein>
<sequence length="125" mass="13168">MDDMGRAGSDELDRVLPGTAHRGLQGRVLSSSKRKRARMLLEGVQICRSQELSMELRTSVAYRGPFLALWQRGGSGDVRGSSSMVGLLKVEGGDAVVALRRAVPGTLPALGLEVGGGLMGIVPLP</sequence>
<gene>
    <name evidence="1" type="ORF">ASPNIDRAFT_44802</name>
</gene>
<name>G3XQ13_ASPNA</name>
<organism evidence="1 2">
    <name type="scientific">Aspergillus niger (strain ATCC 1015 / CBS 113.46 / FGSC A1144 / LSHB Ac4 / NCTC 3858a / NRRL 328 / USDA 3528.7)</name>
    <dbReference type="NCBI Taxonomy" id="380704"/>
    <lineage>
        <taxon>Eukaryota</taxon>
        <taxon>Fungi</taxon>
        <taxon>Dikarya</taxon>
        <taxon>Ascomycota</taxon>
        <taxon>Pezizomycotina</taxon>
        <taxon>Eurotiomycetes</taxon>
        <taxon>Eurotiomycetidae</taxon>
        <taxon>Eurotiales</taxon>
        <taxon>Aspergillaceae</taxon>
        <taxon>Aspergillus</taxon>
        <taxon>Aspergillus subgen. Circumdati</taxon>
    </lineage>
</organism>
<reference evidence="1 2" key="1">
    <citation type="journal article" date="2011" name="Genome Res.">
        <title>Comparative genomics of citric-acid-producing Aspergillus niger ATCC 1015 versus enzyme-producing CBS 513.88.</title>
        <authorList>
            <person name="Andersen M.R."/>
            <person name="Salazar M.P."/>
            <person name="Schaap P.J."/>
            <person name="van de Vondervoort P.J."/>
            <person name="Culley D."/>
            <person name="Thykaer J."/>
            <person name="Frisvad J.C."/>
            <person name="Nielsen K.F."/>
            <person name="Albang R."/>
            <person name="Albermann K."/>
            <person name="Berka R.M."/>
            <person name="Braus G.H."/>
            <person name="Braus-Stromeyer S.A."/>
            <person name="Corrochano L.M."/>
            <person name="Dai Z."/>
            <person name="van Dijck P.W."/>
            <person name="Hofmann G."/>
            <person name="Lasure L.L."/>
            <person name="Magnuson J.K."/>
            <person name="Menke H."/>
            <person name="Meijer M."/>
            <person name="Meijer S.L."/>
            <person name="Nielsen J.B."/>
            <person name="Nielsen M.L."/>
            <person name="van Ooyen A.J."/>
            <person name="Pel H.J."/>
            <person name="Poulsen L."/>
            <person name="Samson R.A."/>
            <person name="Stam H."/>
            <person name="Tsang A."/>
            <person name="van den Brink J.M."/>
            <person name="Atkins A."/>
            <person name="Aerts A."/>
            <person name="Shapiro H."/>
            <person name="Pangilinan J."/>
            <person name="Salamov A."/>
            <person name="Lou Y."/>
            <person name="Lindquist E."/>
            <person name="Lucas S."/>
            <person name="Grimwood J."/>
            <person name="Grigoriev I.V."/>
            <person name="Kubicek C.P."/>
            <person name="Martinez D."/>
            <person name="van Peij N.N."/>
            <person name="Roubos J.A."/>
            <person name="Nielsen J."/>
            <person name="Baker S.E."/>
        </authorList>
    </citation>
    <scope>NUCLEOTIDE SEQUENCE [LARGE SCALE GENOMIC DNA]</scope>
    <source>
        <strain evidence="2">ATCC 1015 / CBS 113.46 / FGSC A1144 / LSHB Ac4 / NCTC 3858a / NRRL 328 / USDA 3528.7</strain>
    </source>
</reference>
<dbReference type="Proteomes" id="UP000009038">
    <property type="component" value="Unassembled WGS sequence"/>
</dbReference>
<dbReference type="AlphaFoldDB" id="G3XQ13"/>
<dbReference type="EMBL" id="ACJE01000003">
    <property type="protein sequence ID" value="EHA27362.1"/>
    <property type="molecule type" value="Genomic_DNA"/>
</dbReference>
<proteinExistence type="predicted"/>
<accession>G3XQ13</accession>